<keyword evidence="1" id="KW-0472">Membrane</keyword>
<evidence type="ECO:0000256" key="1">
    <source>
        <dbReference type="SAM" id="Phobius"/>
    </source>
</evidence>
<dbReference type="PIR" id="D71026">
    <property type="entry name" value="D71026"/>
</dbReference>
<keyword evidence="1" id="KW-0812">Transmembrane</keyword>
<protein>
    <submittedName>
        <fullName evidence="2">Uncharacterized protein</fullName>
    </submittedName>
</protein>
<dbReference type="EnsemblBacteria" id="BAA30612">
    <property type="protein sequence ID" value="BAA30612"/>
    <property type="gene ID" value="BAA30612"/>
</dbReference>
<accession>O59173</accession>
<keyword evidence="1" id="KW-1133">Transmembrane helix</keyword>
<dbReference type="STRING" id="70601.gene:9378486"/>
<evidence type="ECO:0000313" key="3">
    <source>
        <dbReference type="Proteomes" id="UP000000752"/>
    </source>
</evidence>
<proteinExistence type="predicted"/>
<dbReference type="KEGG" id="pho:PH1504"/>
<dbReference type="EMBL" id="BA000001">
    <property type="protein sequence ID" value="BAA30612.1"/>
    <property type="molecule type" value="Genomic_DNA"/>
</dbReference>
<feature type="transmembrane region" description="Helical" evidence="1">
    <location>
        <begin position="67"/>
        <end position="88"/>
    </location>
</feature>
<evidence type="ECO:0000313" key="2">
    <source>
        <dbReference type="EMBL" id="BAA30612.1"/>
    </source>
</evidence>
<organism evidence="2 3">
    <name type="scientific">Pyrococcus horikoshii (strain ATCC 700860 / DSM 12428 / JCM 9974 / NBRC 100139 / OT-3)</name>
    <dbReference type="NCBI Taxonomy" id="70601"/>
    <lineage>
        <taxon>Archaea</taxon>
        <taxon>Methanobacteriati</taxon>
        <taxon>Methanobacteriota</taxon>
        <taxon>Thermococci</taxon>
        <taxon>Thermococcales</taxon>
        <taxon>Thermococcaceae</taxon>
        <taxon>Pyrococcus</taxon>
    </lineage>
</organism>
<reference evidence="2 3" key="1">
    <citation type="journal article" date="1998" name="DNA Res.">
        <title>Complete sequence and gene organization of the genome of a hyper-thermophilic archaebacterium, Pyrococcus horikoshii OT3.</title>
        <authorList>
            <person name="Kawarabayasi Y."/>
            <person name="Sawada M."/>
            <person name="Horikawa H."/>
            <person name="Haikawa Y."/>
            <person name="Hino Y."/>
            <person name="Yamamoto S."/>
            <person name="Sekine M."/>
            <person name="Baba S."/>
            <person name="Kosugi H."/>
            <person name="Hosoyama A."/>
            <person name="Nagai Y."/>
            <person name="Sakai M."/>
            <person name="Ogura K."/>
            <person name="Otuka R."/>
            <person name="Nakazawa H."/>
            <person name="Takamiya M."/>
            <person name="Ohfuku Y."/>
            <person name="Funahashi T."/>
            <person name="Tanaka T."/>
            <person name="Kudoh Y."/>
            <person name="Yamazaki J."/>
            <person name="Kushida N."/>
            <person name="Oguchi A."/>
            <person name="Aoki K."/>
            <person name="Nakamura Y."/>
            <person name="Robb T.F."/>
            <person name="Horikoshi K."/>
            <person name="Masuchi Y."/>
            <person name="Shizuya H."/>
            <person name="Kikuchi H."/>
        </authorList>
    </citation>
    <scope>NUCLEOTIDE SEQUENCE [LARGE SCALE GENOMIC DNA]</scope>
    <source>
        <strain evidence="3">ATCC 700860 / DSM 12428 / JCM 9974 / NBRC 100139 / OT-3</strain>
    </source>
</reference>
<keyword evidence="3" id="KW-1185">Reference proteome</keyword>
<dbReference type="Proteomes" id="UP000000752">
    <property type="component" value="Chromosome"/>
</dbReference>
<sequence length="107" mass="11740">MVKLFSINFNKTKPYFFDFHTAQPPPVPGIITPKANLHHCRSAIASSSNFFISSWVPTHRTIVGSTVIIPSFIIGLITLTTFSILCPLSTTSTIMGRSVESLITSLE</sequence>
<gene>
    <name evidence="2" type="ordered locus">PH1504</name>
</gene>
<dbReference type="AlphaFoldDB" id="O59173"/>
<name>O59173_PYRHO</name>